<organism evidence="3 4">
    <name type="scientific">candidate division CPR2 bacterium GW2011_GWC2_39_10</name>
    <dbReference type="NCBI Taxonomy" id="1618345"/>
    <lineage>
        <taxon>Bacteria</taxon>
        <taxon>Bacteria division CPR2</taxon>
    </lineage>
</organism>
<feature type="compositionally biased region" description="Polar residues" evidence="1">
    <location>
        <begin position="49"/>
        <end position="72"/>
    </location>
</feature>
<evidence type="ECO:0000313" key="4">
    <source>
        <dbReference type="Proteomes" id="UP000034207"/>
    </source>
</evidence>
<dbReference type="EMBL" id="LBVV01000017">
    <property type="protein sequence ID" value="KKQ93636.1"/>
    <property type="molecule type" value="Genomic_DNA"/>
</dbReference>
<keyword evidence="2" id="KW-1133">Transmembrane helix</keyword>
<dbReference type="STRING" id="1618345.UT18_C0017G0006"/>
<keyword evidence="2" id="KW-0812">Transmembrane</keyword>
<reference evidence="3 4" key="1">
    <citation type="journal article" date="2015" name="Nature">
        <title>rRNA introns, odd ribosomes, and small enigmatic genomes across a large radiation of phyla.</title>
        <authorList>
            <person name="Brown C.T."/>
            <person name="Hug L.A."/>
            <person name="Thomas B.C."/>
            <person name="Sharon I."/>
            <person name="Castelle C.J."/>
            <person name="Singh A."/>
            <person name="Wilkins M.J."/>
            <person name="Williams K.H."/>
            <person name="Banfield J.F."/>
        </authorList>
    </citation>
    <scope>NUCLEOTIDE SEQUENCE [LARGE SCALE GENOMIC DNA]</scope>
</reference>
<accession>A0A0G0PWF2</accession>
<evidence type="ECO:0000256" key="2">
    <source>
        <dbReference type="SAM" id="Phobius"/>
    </source>
</evidence>
<proteinExistence type="predicted"/>
<name>A0A0G0PWF2_UNCC2</name>
<feature type="region of interest" description="Disordered" evidence="1">
    <location>
        <begin position="49"/>
        <end position="79"/>
    </location>
</feature>
<evidence type="ECO:0000256" key="1">
    <source>
        <dbReference type="SAM" id="MobiDB-lite"/>
    </source>
</evidence>
<dbReference type="AlphaFoldDB" id="A0A0G0PWF2"/>
<dbReference type="Proteomes" id="UP000034207">
    <property type="component" value="Unassembled WGS sequence"/>
</dbReference>
<evidence type="ECO:0000313" key="3">
    <source>
        <dbReference type="EMBL" id="KKQ93636.1"/>
    </source>
</evidence>
<keyword evidence="2" id="KW-0472">Membrane</keyword>
<feature type="transmembrane region" description="Helical" evidence="2">
    <location>
        <begin position="25"/>
        <end position="47"/>
    </location>
</feature>
<protein>
    <submittedName>
        <fullName evidence="3">Uncharacterized protein</fullName>
    </submittedName>
</protein>
<gene>
    <name evidence="3" type="ORF">UT18_C0017G0006</name>
</gene>
<comment type="caution">
    <text evidence="3">The sequence shown here is derived from an EMBL/GenBank/DDBJ whole genome shotgun (WGS) entry which is preliminary data.</text>
</comment>
<sequence>MNDQNDQNEAGKAVKDGKEKHFKKFWLAYVAAILIASGIAGITYYSFSESTKSGPTPTASKANVTPTPSASTDLKDTEKAETDLNADIIGLDKELTDITNTDTTSDVVPAI</sequence>